<name>A0A8X6U3Q3_NEPPI</name>
<dbReference type="EMBL" id="BMAW01021193">
    <property type="protein sequence ID" value="GFT71798.1"/>
    <property type="molecule type" value="Genomic_DNA"/>
</dbReference>
<sequence>ICLESLETNRGLLSRYTALPSSLFEAKLDRIQENWDCDSNWSVANGLHRLFCQAYYNPRQQYSDRLNPSPRR</sequence>
<gene>
    <name evidence="1" type="ORF">NPIL_5991</name>
</gene>
<dbReference type="Proteomes" id="UP000887013">
    <property type="component" value="Unassembled WGS sequence"/>
</dbReference>
<dbReference type="OrthoDB" id="10366209at2759"/>
<dbReference type="AlphaFoldDB" id="A0A8X6U3Q3"/>
<reference evidence="1" key="1">
    <citation type="submission" date="2020-08" db="EMBL/GenBank/DDBJ databases">
        <title>Multicomponent nature underlies the extraordinary mechanical properties of spider dragline silk.</title>
        <authorList>
            <person name="Kono N."/>
            <person name="Nakamura H."/>
            <person name="Mori M."/>
            <person name="Yoshida Y."/>
            <person name="Ohtoshi R."/>
            <person name="Malay A.D."/>
            <person name="Moran D.A.P."/>
            <person name="Tomita M."/>
            <person name="Numata K."/>
            <person name="Arakawa K."/>
        </authorList>
    </citation>
    <scope>NUCLEOTIDE SEQUENCE</scope>
</reference>
<organism evidence="1 2">
    <name type="scientific">Nephila pilipes</name>
    <name type="common">Giant wood spider</name>
    <name type="synonym">Nephila maculata</name>
    <dbReference type="NCBI Taxonomy" id="299642"/>
    <lineage>
        <taxon>Eukaryota</taxon>
        <taxon>Metazoa</taxon>
        <taxon>Ecdysozoa</taxon>
        <taxon>Arthropoda</taxon>
        <taxon>Chelicerata</taxon>
        <taxon>Arachnida</taxon>
        <taxon>Araneae</taxon>
        <taxon>Araneomorphae</taxon>
        <taxon>Entelegynae</taxon>
        <taxon>Araneoidea</taxon>
        <taxon>Nephilidae</taxon>
        <taxon>Nephila</taxon>
    </lineage>
</organism>
<evidence type="ECO:0000313" key="2">
    <source>
        <dbReference type="Proteomes" id="UP000887013"/>
    </source>
</evidence>
<evidence type="ECO:0000313" key="1">
    <source>
        <dbReference type="EMBL" id="GFT71798.1"/>
    </source>
</evidence>
<keyword evidence="2" id="KW-1185">Reference proteome</keyword>
<comment type="caution">
    <text evidence="1">The sequence shown here is derived from an EMBL/GenBank/DDBJ whole genome shotgun (WGS) entry which is preliminary data.</text>
</comment>
<proteinExistence type="predicted"/>
<protein>
    <submittedName>
        <fullName evidence="1">Uncharacterized protein</fullName>
    </submittedName>
</protein>
<accession>A0A8X6U3Q3</accession>
<feature type="non-terminal residue" evidence="1">
    <location>
        <position position="1"/>
    </location>
</feature>